<evidence type="ECO:0000313" key="2">
    <source>
        <dbReference type="Proteomes" id="UP000278733"/>
    </source>
</evidence>
<protein>
    <submittedName>
        <fullName evidence="1">Uncharacterized protein</fullName>
    </submittedName>
</protein>
<name>A0A448MPR9_9PAST</name>
<organism evidence="1 2">
    <name type="scientific">Rodentibacter pneumotropicus</name>
    <dbReference type="NCBI Taxonomy" id="758"/>
    <lineage>
        <taxon>Bacteria</taxon>
        <taxon>Pseudomonadati</taxon>
        <taxon>Pseudomonadota</taxon>
        <taxon>Gammaproteobacteria</taxon>
        <taxon>Pasteurellales</taxon>
        <taxon>Pasteurellaceae</taxon>
        <taxon>Rodentibacter</taxon>
    </lineage>
</organism>
<dbReference type="Proteomes" id="UP000278733">
    <property type="component" value="Chromosome"/>
</dbReference>
<dbReference type="AlphaFoldDB" id="A0A448MPR9"/>
<dbReference type="KEGG" id="rpne:NCTC8284_02360"/>
<accession>A0A448MPR9</accession>
<reference evidence="1 2" key="1">
    <citation type="submission" date="2018-12" db="EMBL/GenBank/DDBJ databases">
        <authorList>
            <consortium name="Pathogen Informatics"/>
        </authorList>
    </citation>
    <scope>NUCLEOTIDE SEQUENCE [LARGE SCALE GENOMIC DNA]</scope>
    <source>
        <strain evidence="1 2">NCTC8284</strain>
    </source>
</reference>
<evidence type="ECO:0000313" key="1">
    <source>
        <dbReference type="EMBL" id="VEH67174.1"/>
    </source>
</evidence>
<dbReference type="EMBL" id="LR134405">
    <property type="protein sequence ID" value="VEH67174.1"/>
    <property type="molecule type" value="Genomic_DNA"/>
</dbReference>
<gene>
    <name evidence="1" type="ORF">NCTC8284_02360</name>
</gene>
<proteinExistence type="predicted"/>
<sequence length="49" mass="5498">MAKKKIIVWALFDSGNGCYTQAAKAFPQMRVYPIGIDIEQKIGILSRLI</sequence>